<dbReference type="AlphaFoldDB" id="A0A4U6TPH7"/>
<proteinExistence type="predicted"/>
<reference evidence="1" key="1">
    <citation type="submission" date="2019-03" db="EMBL/GenBank/DDBJ databases">
        <title>WGS assembly of Setaria viridis.</title>
        <authorList>
            <person name="Huang P."/>
            <person name="Jenkins J."/>
            <person name="Grimwood J."/>
            <person name="Barry K."/>
            <person name="Healey A."/>
            <person name="Mamidi S."/>
            <person name="Sreedasyam A."/>
            <person name="Shu S."/>
            <person name="Feldman M."/>
            <person name="Wu J."/>
            <person name="Yu Y."/>
            <person name="Chen C."/>
            <person name="Johnson J."/>
            <person name="Rokhsar D."/>
            <person name="Baxter I."/>
            <person name="Schmutz J."/>
            <person name="Brutnell T."/>
            <person name="Kellogg E."/>
        </authorList>
    </citation>
    <scope>NUCLEOTIDE SEQUENCE [LARGE SCALE GENOMIC DNA]</scope>
</reference>
<name>A0A4U6TPH7_SETVI</name>
<accession>A0A4U6TPH7</accession>
<dbReference type="Gramene" id="TKW04610">
    <property type="protein sequence ID" value="TKW04610"/>
    <property type="gene ID" value="SEVIR_7G120950v2"/>
</dbReference>
<keyword evidence="2" id="KW-1185">Reference proteome</keyword>
<protein>
    <submittedName>
        <fullName evidence="1">Uncharacterized protein</fullName>
    </submittedName>
</protein>
<dbReference type="Proteomes" id="UP000298652">
    <property type="component" value="Chromosome 7"/>
</dbReference>
<evidence type="ECO:0000313" key="1">
    <source>
        <dbReference type="EMBL" id="TKW04610.1"/>
    </source>
</evidence>
<sequence>MIQCLKIFMEVNLLSSRATSVISFLQLKTMLEELDGSNLLSSRGKAQQWRRRNIVKHFWQVASKAAASSQRGNCRRALQTEPLGRSNHLLKENLTASSLCKVQFYVGNNL</sequence>
<organism evidence="1 2">
    <name type="scientific">Setaria viridis</name>
    <name type="common">Green bristlegrass</name>
    <name type="synonym">Setaria italica subsp. viridis</name>
    <dbReference type="NCBI Taxonomy" id="4556"/>
    <lineage>
        <taxon>Eukaryota</taxon>
        <taxon>Viridiplantae</taxon>
        <taxon>Streptophyta</taxon>
        <taxon>Embryophyta</taxon>
        <taxon>Tracheophyta</taxon>
        <taxon>Spermatophyta</taxon>
        <taxon>Magnoliopsida</taxon>
        <taxon>Liliopsida</taxon>
        <taxon>Poales</taxon>
        <taxon>Poaceae</taxon>
        <taxon>PACMAD clade</taxon>
        <taxon>Panicoideae</taxon>
        <taxon>Panicodae</taxon>
        <taxon>Paniceae</taxon>
        <taxon>Cenchrinae</taxon>
        <taxon>Setaria</taxon>
    </lineage>
</organism>
<gene>
    <name evidence="1" type="ORF">SEVIR_7G120950v2</name>
</gene>
<dbReference type="EMBL" id="CM016558">
    <property type="protein sequence ID" value="TKW04610.1"/>
    <property type="molecule type" value="Genomic_DNA"/>
</dbReference>
<evidence type="ECO:0000313" key="2">
    <source>
        <dbReference type="Proteomes" id="UP000298652"/>
    </source>
</evidence>